<keyword evidence="1" id="KW-0472">Membrane</keyword>
<dbReference type="EMBL" id="GGEC01067551">
    <property type="protein sequence ID" value="MBX48035.1"/>
    <property type="molecule type" value="Transcribed_RNA"/>
</dbReference>
<feature type="transmembrane region" description="Helical" evidence="1">
    <location>
        <begin position="15"/>
        <end position="33"/>
    </location>
</feature>
<accession>A0A2P2NZW3</accession>
<organism evidence="2">
    <name type="scientific">Rhizophora mucronata</name>
    <name type="common">Asiatic mangrove</name>
    <dbReference type="NCBI Taxonomy" id="61149"/>
    <lineage>
        <taxon>Eukaryota</taxon>
        <taxon>Viridiplantae</taxon>
        <taxon>Streptophyta</taxon>
        <taxon>Embryophyta</taxon>
        <taxon>Tracheophyta</taxon>
        <taxon>Spermatophyta</taxon>
        <taxon>Magnoliopsida</taxon>
        <taxon>eudicotyledons</taxon>
        <taxon>Gunneridae</taxon>
        <taxon>Pentapetalae</taxon>
        <taxon>rosids</taxon>
        <taxon>fabids</taxon>
        <taxon>Malpighiales</taxon>
        <taxon>Rhizophoraceae</taxon>
        <taxon>Rhizophora</taxon>
    </lineage>
</organism>
<name>A0A2P2NZW3_RHIMU</name>
<feature type="transmembrane region" description="Helical" evidence="1">
    <location>
        <begin position="45"/>
        <end position="64"/>
    </location>
</feature>
<feature type="transmembrane region" description="Helical" evidence="1">
    <location>
        <begin position="70"/>
        <end position="88"/>
    </location>
</feature>
<dbReference type="AlphaFoldDB" id="A0A2P2NZW3"/>
<evidence type="ECO:0000256" key="1">
    <source>
        <dbReference type="SAM" id="Phobius"/>
    </source>
</evidence>
<keyword evidence="1" id="KW-0812">Transmembrane</keyword>
<proteinExistence type="predicted"/>
<evidence type="ECO:0000313" key="2">
    <source>
        <dbReference type="EMBL" id="MBX48035.1"/>
    </source>
</evidence>
<sequence length="91" mass="9818">MKEQQESSNPRTYKTSLSFLILSFAFPGGLRPGRRRGLRRLLRRFLLQRFGVPLAALLGGQAVVLDLAAFSGGACLSSLTIAISLIAASHC</sequence>
<keyword evidence="1" id="KW-1133">Transmembrane helix</keyword>
<reference evidence="2" key="1">
    <citation type="submission" date="2018-02" db="EMBL/GenBank/DDBJ databases">
        <title>Rhizophora mucronata_Transcriptome.</title>
        <authorList>
            <person name="Meera S.P."/>
            <person name="Sreeshan A."/>
            <person name="Augustine A."/>
        </authorList>
    </citation>
    <scope>NUCLEOTIDE SEQUENCE</scope>
    <source>
        <tissue evidence="2">Leaf</tissue>
    </source>
</reference>
<protein>
    <submittedName>
        <fullName evidence="2">Uncharacterized protein</fullName>
    </submittedName>
</protein>